<gene>
    <name evidence="2" type="ORF">AWB90_21190</name>
</gene>
<name>A0A1X2A6J6_9MYCO</name>
<feature type="transmembrane region" description="Helical" evidence="1">
    <location>
        <begin position="121"/>
        <end position="138"/>
    </location>
</feature>
<evidence type="ECO:0000256" key="1">
    <source>
        <dbReference type="SAM" id="Phobius"/>
    </source>
</evidence>
<evidence type="ECO:0000313" key="3">
    <source>
        <dbReference type="Proteomes" id="UP000193285"/>
    </source>
</evidence>
<dbReference type="Proteomes" id="UP000193285">
    <property type="component" value="Unassembled WGS sequence"/>
</dbReference>
<evidence type="ECO:0000313" key="2">
    <source>
        <dbReference type="EMBL" id="ORW41781.1"/>
    </source>
</evidence>
<reference evidence="2 3" key="1">
    <citation type="journal article" date="2015" name="Emerg. Microbes Infect.">
        <title>Characterization of 17 strains belonging to the Mycobacterium simiae complex and description of Mycobacterium paraense sp. nov.</title>
        <authorList>
            <person name="Fusco da Costa A.R."/>
            <person name="Fedrizzi T."/>
            <person name="Lopes M.L."/>
            <person name="Pecorari M."/>
            <person name="Oliveira da Costa W.L."/>
            <person name="Giacobazzi E."/>
            <person name="da Costa Bahia J.R."/>
            <person name="De Sanctis V."/>
            <person name="Batista Lima K.V."/>
            <person name="Bertorelli R."/>
            <person name="Grottola A."/>
            <person name="Fabio A."/>
            <person name="Mariottini A."/>
            <person name="Ferretti P."/>
            <person name="Di Leva F."/>
            <person name="Fregni Serpini G."/>
            <person name="Tagliazucchi S."/>
            <person name="Rumpianesi F."/>
            <person name="Jousson O."/>
            <person name="Segata N."/>
            <person name="Tortoli E."/>
        </authorList>
    </citation>
    <scope>NUCLEOTIDE SEQUENCE [LARGE SCALE GENOMIC DNA]</scope>
    <source>
        <strain evidence="2 3">IEC33</strain>
    </source>
</reference>
<protein>
    <recommendedName>
        <fullName evidence="4">DUF1772 domain-containing protein</fullName>
    </recommendedName>
</protein>
<dbReference type="InterPro" id="IPR013901">
    <property type="entry name" value="Anthrone_oxy"/>
</dbReference>
<feature type="transmembrane region" description="Helical" evidence="1">
    <location>
        <begin position="70"/>
        <end position="90"/>
    </location>
</feature>
<comment type="caution">
    <text evidence="2">The sequence shown here is derived from an EMBL/GenBank/DDBJ whole genome shotgun (WGS) entry which is preliminary data.</text>
</comment>
<feature type="transmembrane region" description="Helical" evidence="1">
    <location>
        <begin position="6"/>
        <end position="23"/>
    </location>
</feature>
<organism evidence="2 3">
    <name type="scientific">Mycobacterium paraense</name>
    <dbReference type="NCBI Taxonomy" id="767916"/>
    <lineage>
        <taxon>Bacteria</taxon>
        <taxon>Bacillati</taxon>
        <taxon>Actinomycetota</taxon>
        <taxon>Actinomycetes</taxon>
        <taxon>Mycobacteriales</taxon>
        <taxon>Mycobacteriaceae</taxon>
        <taxon>Mycobacterium</taxon>
        <taxon>Mycobacterium simiae complex</taxon>
    </lineage>
</organism>
<dbReference type="AlphaFoldDB" id="A0A1X2A6J6"/>
<dbReference type="EMBL" id="LQPN01000063">
    <property type="protein sequence ID" value="ORW41781.1"/>
    <property type="molecule type" value="Genomic_DNA"/>
</dbReference>
<feature type="transmembrane region" description="Helical" evidence="1">
    <location>
        <begin position="44"/>
        <end position="64"/>
    </location>
</feature>
<accession>A0A1X2A6J6</accession>
<keyword evidence="1" id="KW-1133">Transmembrane helix</keyword>
<keyword evidence="1" id="KW-0812">Transmembrane</keyword>
<keyword evidence="1" id="KW-0472">Membrane</keyword>
<sequence length="139" mass="14983">MALFAGLFGGGILIVAVERLNLWRRMPVDQYVVDFRRSLYRLDPLMPILGALAALSAVVFALNTVGRPALLAWVGTGLIGVIMVASILIAEPINSKFRRLSEGESPDGVDQLRVTWRRFHLARTAVALAALACLAGAIA</sequence>
<evidence type="ECO:0008006" key="4">
    <source>
        <dbReference type="Google" id="ProtNLM"/>
    </source>
</evidence>
<dbReference type="Pfam" id="PF08592">
    <property type="entry name" value="Anthrone_oxy"/>
    <property type="match status" value="1"/>
</dbReference>
<proteinExistence type="predicted"/>